<dbReference type="InterPro" id="IPR002885">
    <property type="entry name" value="PPR_rpt"/>
</dbReference>
<accession>A0AAV6XRU4</accession>
<reference evidence="4" key="1">
    <citation type="submission" date="2019-10" db="EMBL/GenBank/DDBJ databases">
        <authorList>
            <person name="Zhang R."/>
            <person name="Pan Y."/>
            <person name="Wang J."/>
            <person name="Ma R."/>
            <person name="Yu S."/>
        </authorList>
    </citation>
    <scope>NUCLEOTIDE SEQUENCE</scope>
    <source>
        <strain evidence="4">LA-IB0</strain>
        <tissue evidence="4">Leaf</tissue>
    </source>
</reference>
<feature type="repeat" description="PPR" evidence="3">
    <location>
        <begin position="281"/>
        <end position="315"/>
    </location>
</feature>
<dbReference type="Gene3D" id="1.25.40.10">
    <property type="entry name" value="Tetratricopeptide repeat domain"/>
    <property type="match status" value="3"/>
</dbReference>
<evidence type="ECO:0000313" key="5">
    <source>
        <dbReference type="Proteomes" id="UP000826271"/>
    </source>
</evidence>
<evidence type="ECO:0000313" key="4">
    <source>
        <dbReference type="EMBL" id="KAG8385721.1"/>
    </source>
</evidence>
<dbReference type="Proteomes" id="UP000826271">
    <property type="component" value="Unassembled WGS sequence"/>
</dbReference>
<evidence type="ECO:0000256" key="3">
    <source>
        <dbReference type="PROSITE-ProRule" id="PRU00708"/>
    </source>
</evidence>
<organism evidence="4 5">
    <name type="scientific">Buddleja alternifolia</name>
    <dbReference type="NCBI Taxonomy" id="168488"/>
    <lineage>
        <taxon>Eukaryota</taxon>
        <taxon>Viridiplantae</taxon>
        <taxon>Streptophyta</taxon>
        <taxon>Embryophyta</taxon>
        <taxon>Tracheophyta</taxon>
        <taxon>Spermatophyta</taxon>
        <taxon>Magnoliopsida</taxon>
        <taxon>eudicotyledons</taxon>
        <taxon>Gunneridae</taxon>
        <taxon>Pentapetalae</taxon>
        <taxon>asterids</taxon>
        <taxon>lamiids</taxon>
        <taxon>Lamiales</taxon>
        <taxon>Scrophulariaceae</taxon>
        <taxon>Buddlejeae</taxon>
        <taxon>Buddleja</taxon>
    </lineage>
</organism>
<dbReference type="NCBIfam" id="TIGR00756">
    <property type="entry name" value="PPR"/>
    <property type="match status" value="4"/>
</dbReference>
<comment type="caution">
    <text evidence="4">The sequence shown here is derived from an EMBL/GenBank/DDBJ whole genome shotgun (WGS) entry which is preliminary data.</text>
</comment>
<feature type="repeat" description="PPR" evidence="3">
    <location>
        <begin position="246"/>
        <end position="280"/>
    </location>
</feature>
<dbReference type="InterPro" id="IPR011990">
    <property type="entry name" value="TPR-like_helical_dom_sf"/>
</dbReference>
<feature type="repeat" description="PPR" evidence="3">
    <location>
        <begin position="176"/>
        <end position="210"/>
    </location>
</feature>
<keyword evidence="2" id="KW-0677">Repeat</keyword>
<evidence type="ECO:0000256" key="2">
    <source>
        <dbReference type="ARBA" id="ARBA00022737"/>
    </source>
</evidence>
<dbReference type="AlphaFoldDB" id="A0AAV6XRU4"/>
<dbReference type="EMBL" id="WHWC01000003">
    <property type="protein sequence ID" value="KAG8385721.1"/>
    <property type="molecule type" value="Genomic_DNA"/>
</dbReference>
<dbReference type="PANTHER" id="PTHR47939:SF9">
    <property type="entry name" value="(WILD MALAYSIAN BANANA) HYPOTHETICAL PROTEIN"/>
    <property type="match status" value="1"/>
</dbReference>
<protein>
    <recommendedName>
        <fullName evidence="6">Pentatricopeptide repeat-containing protein</fullName>
    </recommendedName>
</protein>
<evidence type="ECO:0008006" key="6">
    <source>
        <dbReference type="Google" id="ProtNLM"/>
    </source>
</evidence>
<gene>
    <name evidence="4" type="ORF">BUALT_Bualt03G0074600</name>
</gene>
<dbReference type="PANTHER" id="PTHR47939">
    <property type="entry name" value="MEMBRANE-ASSOCIATED SALT-INDUCIBLE PROTEIN-LIKE"/>
    <property type="match status" value="1"/>
</dbReference>
<dbReference type="Pfam" id="PF01535">
    <property type="entry name" value="PPR"/>
    <property type="match status" value="1"/>
</dbReference>
<dbReference type="Pfam" id="PF13041">
    <property type="entry name" value="PPR_2"/>
    <property type="match status" value="1"/>
</dbReference>
<sequence length="398" mass="45327">MALRFNLRSLTLHQHRRLFSTSLQTPHSKTPLSSKEKSRTALSLIRFEKNPERILDICRAAVLNPETHLDRVAYSRAISKLRESNHCEAIRGLIIESMNQLDVKSERVLSHFIVLYGQGGLVEDALKLFDEMPMMGVERNVKTLNSLLFSCVLARNYGEMRRVFLEFPRKYGLEPNLETYNTVLKGFCESGSASTAHSVLAEMERKCIKPNGTTFATAIAGFYRDEQFSDVGKMMQLMKKYGMEPGIGIYNVRIQSLCKLKRSNEAKALLDGILSRGMKPNCVTYGHLIYGFCREGKFDVAMSLFEEMVERGLEPEAECYFTLVYYLCQGGEFEPALSICKECMSKGWVPNISSMKSLVDGLLSIEKVNEAREIIRQVKEKFSRNADSWSEIEERLPK</sequence>
<proteinExistence type="inferred from homology"/>
<keyword evidence="5" id="KW-1185">Reference proteome</keyword>
<name>A0AAV6XRU4_9LAMI</name>
<evidence type="ECO:0000256" key="1">
    <source>
        <dbReference type="ARBA" id="ARBA00007626"/>
    </source>
</evidence>
<dbReference type="Pfam" id="PF12854">
    <property type="entry name" value="PPR_1"/>
    <property type="match status" value="1"/>
</dbReference>
<dbReference type="SUPFAM" id="SSF48452">
    <property type="entry name" value="TPR-like"/>
    <property type="match status" value="1"/>
</dbReference>
<comment type="similarity">
    <text evidence="1">Belongs to the PPR family. P subfamily.</text>
</comment>
<dbReference type="InterPro" id="IPR050667">
    <property type="entry name" value="PPR-containing_protein"/>
</dbReference>
<dbReference type="PROSITE" id="PS51375">
    <property type="entry name" value="PPR"/>
    <property type="match status" value="3"/>
</dbReference>